<keyword evidence="2 5" id="KW-0812">Transmembrane</keyword>
<feature type="transmembrane region" description="Helical" evidence="5">
    <location>
        <begin position="228"/>
        <end position="249"/>
    </location>
</feature>
<evidence type="ECO:0000313" key="6">
    <source>
        <dbReference type="EMBL" id="HGL40179.1"/>
    </source>
</evidence>
<gene>
    <name evidence="6" type="ORF">ENU43_00705</name>
</gene>
<feature type="transmembrane region" description="Helical" evidence="5">
    <location>
        <begin position="261"/>
        <end position="279"/>
    </location>
</feature>
<reference evidence="6" key="1">
    <citation type="journal article" date="2020" name="mSystems">
        <title>Genome- and Community-Level Interaction Insights into Carbon Utilization and Element Cycling Functions of Hydrothermarchaeota in Hydrothermal Sediment.</title>
        <authorList>
            <person name="Zhou Z."/>
            <person name="Liu Y."/>
            <person name="Xu W."/>
            <person name="Pan J."/>
            <person name="Luo Z.H."/>
            <person name="Li M."/>
        </authorList>
    </citation>
    <scope>NUCLEOTIDE SEQUENCE [LARGE SCALE GENOMIC DNA]</scope>
    <source>
        <strain evidence="6">SpSt-669</strain>
    </source>
</reference>
<name>A0A7J3G3C5_CALS0</name>
<dbReference type="PANTHER" id="PTHR42723">
    <property type="entry name" value="CHLOROPHYLL SYNTHASE"/>
    <property type="match status" value="1"/>
</dbReference>
<dbReference type="Gene3D" id="1.10.357.140">
    <property type="entry name" value="UbiA prenyltransferase"/>
    <property type="match status" value="1"/>
</dbReference>
<evidence type="ECO:0000256" key="3">
    <source>
        <dbReference type="ARBA" id="ARBA00022989"/>
    </source>
</evidence>
<proteinExistence type="predicted"/>
<feature type="transmembrane region" description="Helical" evidence="5">
    <location>
        <begin position="204"/>
        <end position="222"/>
    </location>
</feature>
<evidence type="ECO:0000256" key="2">
    <source>
        <dbReference type="ARBA" id="ARBA00022692"/>
    </source>
</evidence>
<protein>
    <recommendedName>
        <fullName evidence="7">Geranylgeranylglycerol-phosphate geranylgeranyltransferase</fullName>
    </recommendedName>
</protein>
<evidence type="ECO:0000256" key="5">
    <source>
        <dbReference type="SAM" id="Phobius"/>
    </source>
</evidence>
<evidence type="ECO:0000256" key="4">
    <source>
        <dbReference type="ARBA" id="ARBA00023136"/>
    </source>
</evidence>
<dbReference type="GO" id="GO:0016765">
    <property type="term" value="F:transferase activity, transferring alkyl or aryl (other than methyl) groups"/>
    <property type="evidence" value="ECO:0007669"/>
    <property type="project" value="InterPro"/>
</dbReference>
<dbReference type="InterPro" id="IPR044878">
    <property type="entry name" value="UbiA_sf"/>
</dbReference>
<dbReference type="AlphaFoldDB" id="A0A7J3G3C5"/>
<evidence type="ECO:0000256" key="1">
    <source>
        <dbReference type="ARBA" id="ARBA00004651"/>
    </source>
</evidence>
<accession>A0A7J3G3C5</accession>
<comment type="subcellular location">
    <subcellularLocation>
        <location evidence="1">Cell membrane</location>
        <topology evidence="1">Multi-pass membrane protein</topology>
    </subcellularLocation>
</comment>
<feature type="transmembrane region" description="Helical" evidence="5">
    <location>
        <begin position="90"/>
        <end position="116"/>
    </location>
</feature>
<dbReference type="EMBL" id="DTCM01000009">
    <property type="protein sequence ID" value="HGL40179.1"/>
    <property type="molecule type" value="Genomic_DNA"/>
</dbReference>
<keyword evidence="4 5" id="KW-0472">Membrane</keyword>
<comment type="caution">
    <text evidence="6">The sequence shown here is derived from an EMBL/GenBank/DDBJ whole genome shotgun (WGS) entry which is preliminary data.</text>
</comment>
<feature type="transmembrane region" description="Helical" evidence="5">
    <location>
        <begin position="128"/>
        <end position="148"/>
    </location>
</feature>
<dbReference type="CDD" id="cd13961">
    <property type="entry name" value="PT_UbiA_DGGGPS"/>
    <property type="match status" value="1"/>
</dbReference>
<dbReference type="Pfam" id="PF01040">
    <property type="entry name" value="UbiA"/>
    <property type="match status" value="1"/>
</dbReference>
<dbReference type="GO" id="GO:0005886">
    <property type="term" value="C:plasma membrane"/>
    <property type="evidence" value="ECO:0007669"/>
    <property type="project" value="UniProtKB-SubCell"/>
</dbReference>
<sequence length="280" mass="30020">MRIMSLLRLMRPPNGFLMFFAVLIGVLFSETRAINLQQIIYAFVTSFGLTGSSMALNDYFDKQVDLVNNPSRPIPSGEVSPASAVALSSILAGAGLLAAFLSSTACFLMASVAFAVSTFYNMFLKKTGLVGNFAVSFTVVAPFLYGSLLADGYVSWRVMVFVVLAFLANTGREVIKGITDVEGDAVRGVATIARKSGLRTASRVGAGFYIAAVMLSPLPYLLEVVNILYLLLVAVADAGFVYSSIRIIRNPEPGEAKKQKNLTLLWMLLALISFAVGGLV</sequence>
<dbReference type="InterPro" id="IPR050475">
    <property type="entry name" value="Prenyltransferase_related"/>
</dbReference>
<feature type="transmembrane region" description="Helical" evidence="5">
    <location>
        <begin position="154"/>
        <end position="171"/>
    </location>
</feature>
<dbReference type="Gene3D" id="1.20.120.1780">
    <property type="entry name" value="UbiA prenyltransferase"/>
    <property type="match status" value="1"/>
</dbReference>
<dbReference type="PANTHER" id="PTHR42723:SF1">
    <property type="entry name" value="CHLOROPHYLL SYNTHASE, CHLOROPLASTIC"/>
    <property type="match status" value="1"/>
</dbReference>
<organism evidence="6">
    <name type="scientific">Caldiarchaeum subterraneum</name>
    <dbReference type="NCBI Taxonomy" id="311458"/>
    <lineage>
        <taxon>Archaea</taxon>
        <taxon>Nitrososphaerota</taxon>
        <taxon>Candidatus Caldarchaeales</taxon>
        <taxon>Candidatus Caldarchaeaceae</taxon>
        <taxon>Candidatus Caldarchaeum</taxon>
    </lineage>
</organism>
<dbReference type="InterPro" id="IPR000537">
    <property type="entry name" value="UbiA_prenyltransferase"/>
</dbReference>
<evidence type="ECO:0008006" key="7">
    <source>
        <dbReference type="Google" id="ProtNLM"/>
    </source>
</evidence>
<keyword evidence="3 5" id="KW-1133">Transmembrane helix</keyword>